<dbReference type="Proteomes" id="UP000630718">
    <property type="component" value="Unassembled WGS sequence"/>
</dbReference>
<dbReference type="EMBL" id="BNBI01000001">
    <property type="protein sequence ID" value="GHE84757.1"/>
    <property type="molecule type" value="Genomic_DNA"/>
</dbReference>
<protein>
    <submittedName>
        <fullName evidence="1">Uncharacterized protein</fullName>
    </submittedName>
</protein>
<dbReference type="RefSeq" id="WP_190202372.1">
    <property type="nucleotide sequence ID" value="NZ_BNBI01000001.1"/>
</dbReference>
<reference evidence="1" key="1">
    <citation type="journal article" date="2014" name="Int. J. Syst. Evol. Microbiol.">
        <title>Complete genome sequence of Corynebacterium casei LMG S-19264T (=DSM 44701T), isolated from a smear-ripened cheese.</title>
        <authorList>
            <consortium name="US DOE Joint Genome Institute (JGI-PGF)"/>
            <person name="Walter F."/>
            <person name="Albersmeier A."/>
            <person name="Kalinowski J."/>
            <person name="Ruckert C."/>
        </authorList>
    </citation>
    <scope>NUCLEOTIDE SEQUENCE</scope>
    <source>
        <strain evidence="1">JCM 4477</strain>
    </source>
</reference>
<sequence length="111" mass="12103">MKTNPISQLSAATALVQLLTEHPDLPALSWRISAHERLAGIVQGSHTRNEDPRPIARAWAAALGTEVVETEFVFEDEPNVECSVETVWRDVRVRIVMSCPVSALAETAVAA</sequence>
<comment type="caution">
    <text evidence="1">The sequence shown here is derived from an EMBL/GenBank/DDBJ whole genome shotgun (WGS) entry which is preliminary data.</text>
</comment>
<evidence type="ECO:0000313" key="2">
    <source>
        <dbReference type="Proteomes" id="UP000630718"/>
    </source>
</evidence>
<evidence type="ECO:0000313" key="1">
    <source>
        <dbReference type="EMBL" id="GHE84757.1"/>
    </source>
</evidence>
<name>A0A919A3I2_9ACTN</name>
<reference evidence="1" key="2">
    <citation type="submission" date="2020-09" db="EMBL/GenBank/DDBJ databases">
        <authorList>
            <person name="Sun Q."/>
            <person name="Ohkuma M."/>
        </authorList>
    </citation>
    <scope>NUCLEOTIDE SEQUENCE</scope>
    <source>
        <strain evidence="1">JCM 4477</strain>
    </source>
</reference>
<organism evidence="1 2">
    <name type="scientific">Streptomyces fumanus</name>
    <dbReference type="NCBI Taxonomy" id="67302"/>
    <lineage>
        <taxon>Bacteria</taxon>
        <taxon>Bacillati</taxon>
        <taxon>Actinomycetota</taxon>
        <taxon>Actinomycetes</taxon>
        <taxon>Kitasatosporales</taxon>
        <taxon>Streptomycetaceae</taxon>
        <taxon>Streptomyces</taxon>
    </lineage>
</organism>
<dbReference type="AlphaFoldDB" id="A0A919A3I2"/>
<accession>A0A919A3I2</accession>
<keyword evidence="2" id="KW-1185">Reference proteome</keyword>
<gene>
    <name evidence="1" type="ORF">GCM10018772_04780</name>
</gene>
<proteinExistence type="predicted"/>